<dbReference type="EMBL" id="LGRX02006328">
    <property type="protein sequence ID" value="KAK3276891.1"/>
    <property type="molecule type" value="Genomic_DNA"/>
</dbReference>
<keyword evidence="2" id="KW-0472">Membrane</keyword>
<feature type="compositionally biased region" description="Low complexity" evidence="1">
    <location>
        <begin position="176"/>
        <end position="194"/>
    </location>
</feature>
<keyword evidence="2" id="KW-1133">Transmembrane helix</keyword>
<organism evidence="3 4">
    <name type="scientific">Cymbomonas tetramitiformis</name>
    <dbReference type="NCBI Taxonomy" id="36881"/>
    <lineage>
        <taxon>Eukaryota</taxon>
        <taxon>Viridiplantae</taxon>
        <taxon>Chlorophyta</taxon>
        <taxon>Pyramimonadophyceae</taxon>
        <taxon>Pyramimonadales</taxon>
        <taxon>Pyramimonadaceae</taxon>
        <taxon>Cymbomonas</taxon>
    </lineage>
</organism>
<proteinExistence type="predicted"/>
<reference evidence="3 4" key="1">
    <citation type="journal article" date="2015" name="Genome Biol. Evol.">
        <title>Comparative Genomics of a Bacterivorous Green Alga Reveals Evolutionary Causalities and Consequences of Phago-Mixotrophic Mode of Nutrition.</title>
        <authorList>
            <person name="Burns J.A."/>
            <person name="Paasch A."/>
            <person name="Narechania A."/>
            <person name="Kim E."/>
        </authorList>
    </citation>
    <scope>NUCLEOTIDE SEQUENCE [LARGE SCALE GENOMIC DNA]</scope>
    <source>
        <strain evidence="3 4">PLY_AMNH</strain>
    </source>
</reference>
<evidence type="ECO:0000313" key="4">
    <source>
        <dbReference type="Proteomes" id="UP001190700"/>
    </source>
</evidence>
<dbReference type="AlphaFoldDB" id="A0AAE0GG96"/>
<protein>
    <submittedName>
        <fullName evidence="3">Uncharacterized protein</fullName>
    </submittedName>
</protein>
<keyword evidence="2" id="KW-0812">Transmembrane</keyword>
<feature type="compositionally biased region" description="Low complexity" evidence="1">
    <location>
        <begin position="144"/>
        <end position="155"/>
    </location>
</feature>
<feature type="compositionally biased region" description="Basic and acidic residues" evidence="1">
    <location>
        <begin position="133"/>
        <end position="143"/>
    </location>
</feature>
<feature type="region of interest" description="Disordered" evidence="1">
    <location>
        <begin position="108"/>
        <end position="194"/>
    </location>
</feature>
<feature type="transmembrane region" description="Helical" evidence="2">
    <location>
        <begin position="24"/>
        <end position="49"/>
    </location>
</feature>
<keyword evidence="4" id="KW-1185">Reference proteome</keyword>
<feature type="non-terminal residue" evidence="3">
    <location>
        <position position="194"/>
    </location>
</feature>
<comment type="caution">
    <text evidence="3">The sequence shown here is derived from an EMBL/GenBank/DDBJ whole genome shotgun (WGS) entry which is preliminary data.</text>
</comment>
<name>A0AAE0GG96_9CHLO</name>
<evidence type="ECO:0000256" key="2">
    <source>
        <dbReference type="SAM" id="Phobius"/>
    </source>
</evidence>
<gene>
    <name evidence="3" type="ORF">CYMTET_15067</name>
</gene>
<sequence>MLSASYADVMRYITKIEAKQKKSWWRYSGGSLTNLVIVSCAIFGVFALLDLQADSDQVLWSDGPRGSLWNATTRVVSTVSTVTAKVANASGLTDDVAFVNKVFHKNINTSSPSPSATKSERRPDNNMTMKSHVFVDEGVHENTKTSSPSASTSTAKSERPSDDNTLVDEGVHENTKTSSPSASTSTTKSQRPPD</sequence>
<dbReference type="Proteomes" id="UP001190700">
    <property type="component" value="Unassembled WGS sequence"/>
</dbReference>
<feature type="compositionally biased region" description="Polar residues" evidence="1">
    <location>
        <begin position="108"/>
        <end position="117"/>
    </location>
</feature>
<evidence type="ECO:0000256" key="1">
    <source>
        <dbReference type="SAM" id="MobiDB-lite"/>
    </source>
</evidence>
<evidence type="ECO:0000313" key="3">
    <source>
        <dbReference type="EMBL" id="KAK3276891.1"/>
    </source>
</evidence>
<accession>A0AAE0GG96</accession>